<keyword evidence="8" id="KW-0282">Flagellum</keyword>
<evidence type="ECO:0000256" key="5">
    <source>
        <dbReference type="ARBA" id="ARBA00022989"/>
    </source>
</evidence>
<evidence type="ECO:0000256" key="2">
    <source>
        <dbReference type="ARBA" id="ARBA00008835"/>
    </source>
</evidence>
<keyword evidence="7" id="KW-0813">Transport</keyword>
<dbReference type="Proteomes" id="UP000000602">
    <property type="component" value="Chromosome"/>
</dbReference>
<keyword evidence="6 7" id="KW-0472">Membrane</keyword>
<dbReference type="GO" id="GO:0009306">
    <property type="term" value="P:protein secretion"/>
    <property type="evidence" value="ECO:0007669"/>
    <property type="project" value="InterPro"/>
</dbReference>
<dbReference type="PROSITE" id="PS00994">
    <property type="entry name" value="FHIPEP"/>
    <property type="match status" value="1"/>
</dbReference>
<feature type="transmembrane region" description="Helical" evidence="7">
    <location>
        <begin position="48"/>
        <end position="68"/>
    </location>
</feature>
<keyword evidence="8" id="KW-0969">Cilium</keyword>
<evidence type="ECO:0000313" key="8">
    <source>
        <dbReference type="EMBL" id="CAG37404.1"/>
    </source>
</evidence>
<comment type="function">
    <text evidence="7">Required for formation of the rod structure of the flagellar apparatus. Together with FliI and FliH, may constitute the export apparatus of flagellin.</text>
</comment>
<sequence length="702" mass="75786">MAVDVLKKFATKQHFQEFLGRSDIAASLGLVSILMIMIIPLPSIILDLFLSLNITIALLILIISVYTVESTDFSIFPSLLLTTTLFRLALNVASTRLILLRGDEGPGAAGSVIQSFGQFVVGGNYVVGIVIFAILVLINFMVITKGAGRVAEVAARFTLDAMPGKQMAIDADLNAGLIDEQQARERREHISAESAFHGAMDGASKFVKGDAIAGIIITLINIGAGFVIGVLQKGMPMAEAAANYTILTVGDGLVGQIPALIISTAAGLLVTRSTGDKDFGSDLAAQFSRNSTAIWVVSAILIVFALIPGLPFIPFLILSIALAFIAHHIDKKAKAEENDPQAQRDETPEQALEAQEEDYEAMLNVDLLQLEVGYGLIPYVDAGQNGEILSRIQSIRKQFALNQGFILPPIHIRDNLQLSPNQYTLALKGVLIAESEILPDHFMAMDPGTVTQDIQGIATTEPAFGLPALWITDDKMDRAQIAGYTVVDCATVMTTHISEVIKQHAHEIIGRQEVQGLLDNLGKTYPKLVEDLVPTVVSLGTIMHVLQNLLKEAVSIRDLRTIIETLADWSTTSKDPMVLTEYVRHSLSRAISAEISIDGSISLITLSKPAEDAIQNAIQHKDTGSYLAVDPVIAQRILDSVSQAIPLFQGGQQPVLLVAPQIRPHVRSLTERYFPALTVLSHNEISPTLKVQSLGTVTLDAI</sequence>
<dbReference type="PRINTS" id="PR00949">
    <property type="entry name" value="TYPE3IMAPROT"/>
</dbReference>
<dbReference type="InterPro" id="IPR042196">
    <property type="entry name" value="FHIPEP_4"/>
</dbReference>
<dbReference type="NCBIfam" id="TIGR01398">
    <property type="entry name" value="FlhA"/>
    <property type="match status" value="1"/>
</dbReference>
<dbReference type="InterPro" id="IPR001712">
    <property type="entry name" value="T3SS_FHIPEP"/>
</dbReference>
<dbReference type="Gene3D" id="3.40.30.60">
    <property type="entry name" value="FHIPEP family, domain 1"/>
    <property type="match status" value="1"/>
</dbReference>
<keyword evidence="7" id="KW-0653">Protein transport</keyword>
<dbReference type="HOGENOM" id="CLU_015346_3_0_7"/>
<organism evidence="8 9">
    <name type="scientific">Desulfotalea psychrophila (strain LSv54 / DSM 12343)</name>
    <dbReference type="NCBI Taxonomy" id="177439"/>
    <lineage>
        <taxon>Bacteria</taxon>
        <taxon>Pseudomonadati</taxon>
        <taxon>Thermodesulfobacteriota</taxon>
        <taxon>Desulfobulbia</taxon>
        <taxon>Desulfobulbales</taxon>
        <taxon>Desulfocapsaceae</taxon>
        <taxon>Desulfotalea</taxon>
    </lineage>
</organism>
<keyword evidence="7" id="KW-1006">Bacterial flagellum protein export</keyword>
<dbReference type="PANTHER" id="PTHR30161:SF1">
    <property type="entry name" value="FLAGELLAR BIOSYNTHESIS PROTEIN FLHA-RELATED"/>
    <property type="match status" value="1"/>
</dbReference>
<dbReference type="PANTHER" id="PTHR30161">
    <property type="entry name" value="FLAGELLAR EXPORT PROTEIN, MEMBRANE FLHA SUBUNIT-RELATED"/>
    <property type="match status" value="1"/>
</dbReference>
<dbReference type="InterPro" id="IPR042193">
    <property type="entry name" value="FHIPEP_3"/>
</dbReference>
<comment type="similarity">
    <text evidence="2 7">Belongs to the FHIPEP (flagella/HR/invasion proteins export pore) family.</text>
</comment>
<feature type="transmembrane region" description="Helical" evidence="7">
    <location>
        <begin position="74"/>
        <end position="99"/>
    </location>
</feature>
<feature type="transmembrane region" description="Helical" evidence="7">
    <location>
        <begin position="24"/>
        <end position="41"/>
    </location>
</feature>
<dbReference type="STRING" id="177439.DP2675"/>
<feature type="transmembrane region" description="Helical" evidence="7">
    <location>
        <begin position="292"/>
        <end position="325"/>
    </location>
</feature>
<feature type="transmembrane region" description="Helical" evidence="7">
    <location>
        <begin position="119"/>
        <end position="143"/>
    </location>
</feature>
<dbReference type="eggNOG" id="COG1298">
    <property type="taxonomic scope" value="Bacteria"/>
</dbReference>
<feature type="transmembrane region" description="Helical" evidence="7">
    <location>
        <begin position="252"/>
        <end position="272"/>
    </location>
</feature>
<dbReference type="KEGG" id="dps:DP2675"/>
<gene>
    <name evidence="7" type="primary">flhA</name>
    <name evidence="8" type="ordered locus">DP2675</name>
</gene>
<dbReference type="RefSeq" id="WP_011189916.1">
    <property type="nucleotide sequence ID" value="NC_006138.1"/>
</dbReference>
<keyword evidence="3 7" id="KW-1003">Cell membrane</keyword>
<dbReference type="EMBL" id="CR522870">
    <property type="protein sequence ID" value="CAG37404.1"/>
    <property type="molecule type" value="Genomic_DNA"/>
</dbReference>
<proteinExistence type="inferred from homology"/>
<dbReference type="GO" id="GO:0005886">
    <property type="term" value="C:plasma membrane"/>
    <property type="evidence" value="ECO:0007669"/>
    <property type="project" value="UniProtKB-SubCell"/>
</dbReference>
<dbReference type="AlphaFoldDB" id="Q6AJS6"/>
<feature type="transmembrane region" description="Helical" evidence="7">
    <location>
        <begin position="211"/>
        <end position="231"/>
    </location>
</feature>
<dbReference type="Gene3D" id="1.10.8.540">
    <property type="entry name" value="FHIPEP family, domain 3"/>
    <property type="match status" value="1"/>
</dbReference>
<comment type="subcellular location">
    <subcellularLocation>
        <location evidence="1 7">Cell membrane</location>
        <topology evidence="1 7">Multi-pass membrane protein</topology>
    </subcellularLocation>
</comment>
<dbReference type="InterPro" id="IPR006301">
    <property type="entry name" value="FlhA"/>
</dbReference>
<evidence type="ECO:0000256" key="4">
    <source>
        <dbReference type="ARBA" id="ARBA00022692"/>
    </source>
</evidence>
<keyword evidence="7" id="KW-1005">Bacterial flagellum biogenesis</keyword>
<dbReference type="PIRSF" id="PIRSF005419">
    <property type="entry name" value="FlhA"/>
    <property type="match status" value="1"/>
</dbReference>
<accession>Q6AJS6</accession>
<dbReference type="Gene3D" id="3.40.50.12790">
    <property type="entry name" value="FHIPEP family, domain 4"/>
    <property type="match status" value="1"/>
</dbReference>
<dbReference type="InterPro" id="IPR042194">
    <property type="entry name" value="FHIPEP_1"/>
</dbReference>
<reference evidence="9" key="1">
    <citation type="journal article" date="2004" name="Environ. Microbiol.">
        <title>The genome of Desulfotalea psychrophila, a sulfate-reducing bacterium from permanently cold Arctic sediments.</title>
        <authorList>
            <person name="Rabus R."/>
            <person name="Ruepp A."/>
            <person name="Frickey T."/>
            <person name="Rattei T."/>
            <person name="Fartmann B."/>
            <person name="Stark M."/>
            <person name="Bauer M."/>
            <person name="Zibat A."/>
            <person name="Lombardot T."/>
            <person name="Becker I."/>
            <person name="Amann J."/>
            <person name="Gellner K."/>
            <person name="Teeling H."/>
            <person name="Leuschner W.D."/>
            <person name="Gloeckner F.-O."/>
            <person name="Lupas A.N."/>
            <person name="Amann R."/>
            <person name="Klenk H.-P."/>
        </authorList>
    </citation>
    <scope>NUCLEOTIDE SEQUENCE [LARGE SCALE GENOMIC DNA]</scope>
    <source>
        <strain evidence="9">DSM 12343 / LSv54</strain>
    </source>
</reference>
<name>Q6AJS6_DESPS</name>
<keyword evidence="8" id="KW-0966">Cell projection</keyword>
<dbReference type="GO" id="GO:0044780">
    <property type="term" value="P:bacterial-type flagellum assembly"/>
    <property type="evidence" value="ECO:0007669"/>
    <property type="project" value="InterPro"/>
</dbReference>
<protein>
    <recommendedName>
        <fullName evidence="7">Flagellar biosynthesis protein FlhA</fullName>
    </recommendedName>
</protein>
<keyword evidence="4 7" id="KW-0812">Transmembrane</keyword>
<keyword evidence="5 7" id="KW-1133">Transmembrane helix</keyword>
<evidence type="ECO:0000256" key="6">
    <source>
        <dbReference type="ARBA" id="ARBA00023136"/>
    </source>
</evidence>
<keyword evidence="9" id="KW-1185">Reference proteome</keyword>
<evidence type="ECO:0000256" key="7">
    <source>
        <dbReference type="RuleBase" id="RU364093"/>
    </source>
</evidence>
<dbReference type="OrthoDB" id="9759185at2"/>
<evidence type="ECO:0000256" key="1">
    <source>
        <dbReference type="ARBA" id="ARBA00004651"/>
    </source>
</evidence>
<dbReference type="Pfam" id="PF00771">
    <property type="entry name" value="FHIPEP"/>
    <property type="match status" value="1"/>
</dbReference>
<evidence type="ECO:0000313" key="9">
    <source>
        <dbReference type="Proteomes" id="UP000000602"/>
    </source>
</evidence>
<evidence type="ECO:0000256" key="3">
    <source>
        <dbReference type="ARBA" id="ARBA00022475"/>
    </source>
</evidence>
<dbReference type="InterPro" id="IPR025505">
    <property type="entry name" value="FHIPEP_CS"/>
</dbReference>